<dbReference type="GO" id="GO:0009252">
    <property type="term" value="P:peptidoglycan biosynthetic process"/>
    <property type="evidence" value="ECO:0007669"/>
    <property type="project" value="TreeGrafter"/>
</dbReference>
<dbReference type="EC" id="5.1.1.1" evidence="4"/>
<dbReference type="UniPathway" id="UPA00042">
    <property type="reaction ID" value="UER00497"/>
</dbReference>
<dbReference type="GO" id="GO:0030170">
    <property type="term" value="F:pyridoxal phosphate binding"/>
    <property type="evidence" value="ECO:0007669"/>
    <property type="project" value="UniProtKB-UniRule"/>
</dbReference>
<dbReference type="InterPro" id="IPR000821">
    <property type="entry name" value="Ala_racemase"/>
</dbReference>
<dbReference type="Gene3D" id="2.40.37.10">
    <property type="entry name" value="Lyase, Ornithine Decarboxylase, Chain A, domain 1"/>
    <property type="match status" value="1"/>
</dbReference>
<comment type="cofactor">
    <cofactor evidence="1 4 5">
        <name>pyridoxal 5'-phosphate</name>
        <dbReference type="ChEBI" id="CHEBI:597326"/>
    </cofactor>
</comment>
<proteinExistence type="inferred from homology"/>
<dbReference type="PANTHER" id="PTHR30511">
    <property type="entry name" value="ALANINE RACEMASE"/>
    <property type="match status" value="1"/>
</dbReference>
<dbReference type="SMART" id="SM01005">
    <property type="entry name" value="Ala_racemase_C"/>
    <property type="match status" value="1"/>
</dbReference>
<dbReference type="InterPro" id="IPR009006">
    <property type="entry name" value="Ala_racemase/Decarboxylase_C"/>
</dbReference>
<dbReference type="Gene3D" id="3.20.20.10">
    <property type="entry name" value="Alanine racemase"/>
    <property type="match status" value="1"/>
</dbReference>
<dbReference type="NCBIfam" id="TIGR00492">
    <property type="entry name" value="alr"/>
    <property type="match status" value="1"/>
</dbReference>
<feature type="binding site" evidence="4 6">
    <location>
        <position position="324"/>
    </location>
    <ligand>
        <name>substrate</name>
    </ligand>
</feature>
<dbReference type="Pfam" id="PF00842">
    <property type="entry name" value="Ala_racemase_C"/>
    <property type="match status" value="1"/>
</dbReference>
<dbReference type="AlphaFoldDB" id="A0A5C4TCW3"/>
<dbReference type="Pfam" id="PF01168">
    <property type="entry name" value="Ala_racemase_N"/>
    <property type="match status" value="1"/>
</dbReference>
<dbReference type="SUPFAM" id="SSF51419">
    <property type="entry name" value="PLP-binding barrel"/>
    <property type="match status" value="1"/>
</dbReference>
<dbReference type="GO" id="GO:0005829">
    <property type="term" value="C:cytosol"/>
    <property type="evidence" value="ECO:0007669"/>
    <property type="project" value="TreeGrafter"/>
</dbReference>
<evidence type="ECO:0000256" key="6">
    <source>
        <dbReference type="PIRSR" id="PIRSR600821-52"/>
    </source>
</evidence>
<comment type="pathway">
    <text evidence="4">Amino-acid biosynthesis; D-alanine biosynthesis; D-alanine from L-alanine: step 1/1.</text>
</comment>
<dbReference type="PROSITE" id="PS00395">
    <property type="entry name" value="ALANINE_RACEMASE"/>
    <property type="match status" value="1"/>
</dbReference>
<keyword evidence="9" id="KW-1185">Reference proteome</keyword>
<dbReference type="InterPro" id="IPR020622">
    <property type="entry name" value="Ala_racemase_pyridoxalP-BS"/>
</dbReference>
<feature type="modified residue" description="N6-(pyridoxal phosphate)lysine" evidence="4 5">
    <location>
        <position position="48"/>
    </location>
</feature>
<protein>
    <recommendedName>
        <fullName evidence="4">Alanine racemase</fullName>
        <ecNumber evidence="4">5.1.1.1</ecNumber>
    </recommendedName>
</protein>
<gene>
    <name evidence="8" type="primary">alr</name>
    <name evidence="8" type="ORF">FE784_07920</name>
</gene>
<feature type="domain" description="Alanine racemase C-terminal" evidence="7">
    <location>
        <begin position="256"/>
        <end position="381"/>
    </location>
</feature>
<keyword evidence="2 4" id="KW-0663">Pyridoxal phosphate</keyword>
<accession>A0A5C4TCW3</accession>
<dbReference type="PRINTS" id="PR00992">
    <property type="entry name" value="ALARACEMASE"/>
</dbReference>
<dbReference type="Proteomes" id="UP000307943">
    <property type="component" value="Unassembled WGS sequence"/>
</dbReference>
<comment type="function">
    <text evidence="4">Catalyzes the interconversion of L-alanine and D-alanine. May also act on other amino acids.</text>
</comment>
<name>A0A5C4TCW3_9BACL</name>
<evidence type="ECO:0000313" key="8">
    <source>
        <dbReference type="EMBL" id="TNJ66898.1"/>
    </source>
</evidence>
<dbReference type="EMBL" id="VDCQ01000008">
    <property type="protein sequence ID" value="TNJ66898.1"/>
    <property type="molecule type" value="Genomic_DNA"/>
</dbReference>
<comment type="similarity">
    <text evidence="4">Belongs to the alanine racemase family.</text>
</comment>
<comment type="caution">
    <text evidence="8">The sequence shown here is derived from an EMBL/GenBank/DDBJ whole genome shotgun (WGS) entry which is preliminary data.</text>
</comment>
<organism evidence="8 9">
    <name type="scientific">Paenibacillus hemerocallicola</name>
    <dbReference type="NCBI Taxonomy" id="1172614"/>
    <lineage>
        <taxon>Bacteria</taxon>
        <taxon>Bacillati</taxon>
        <taxon>Bacillota</taxon>
        <taxon>Bacilli</taxon>
        <taxon>Bacillales</taxon>
        <taxon>Paenibacillaceae</taxon>
        <taxon>Paenibacillus</taxon>
    </lineage>
</organism>
<dbReference type="GO" id="GO:0030632">
    <property type="term" value="P:D-alanine biosynthetic process"/>
    <property type="evidence" value="ECO:0007669"/>
    <property type="project" value="UniProtKB-UniRule"/>
</dbReference>
<evidence type="ECO:0000256" key="1">
    <source>
        <dbReference type="ARBA" id="ARBA00001933"/>
    </source>
</evidence>
<dbReference type="SUPFAM" id="SSF50621">
    <property type="entry name" value="Alanine racemase C-terminal domain-like"/>
    <property type="match status" value="1"/>
</dbReference>
<evidence type="ECO:0000313" key="9">
    <source>
        <dbReference type="Proteomes" id="UP000307943"/>
    </source>
</evidence>
<reference evidence="8 9" key="1">
    <citation type="submission" date="2019-05" db="EMBL/GenBank/DDBJ databases">
        <title>We sequenced the genome of Paenibacillus hemerocallicola KCTC 33185 for further insight into its adaptation and study the phylogeny of Paenibacillus.</title>
        <authorList>
            <person name="Narsing Rao M.P."/>
        </authorList>
    </citation>
    <scope>NUCLEOTIDE SEQUENCE [LARGE SCALE GENOMIC DNA]</scope>
    <source>
        <strain evidence="8 9">KCTC 33185</strain>
    </source>
</reference>
<evidence type="ECO:0000256" key="4">
    <source>
        <dbReference type="HAMAP-Rule" id="MF_01201"/>
    </source>
</evidence>
<dbReference type="HAMAP" id="MF_01201">
    <property type="entry name" value="Ala_racemase"/>
    <property type="match status" value="1"/>
</dbReference>
<dbReference type="PANTHER" id="PTHR30511:SF0">
    <property type="entry name" value="ALANINE RACEMASE, CATABOLIC-RELATED"/>
    <property type="match status" value="1"/>
</dbReference>
<keyword evidence="3 4" id="KW-0413">Isomerase</keyword>
<evidence type="ECO:0000256" key="3">
    <source>
        <dbReference type="ARBA" id="ARBA00023235"/>
    </source>
</evidence>
<dbReference type="InterPro" id="IPR029066">
    <property type="entry name" value="PLP-binding_barrel"/>
</dbReference>
<sequence>MSAVSASCVHYTAEPSTWSEIRLDRLKDNIREIRHRIPAGCAFMAVLKADGYGHGLLQTARAALAGGADAVAVGTLREALLLRKGSIGGPILALTPCDPSEADIAAENGISLPVFQEEWFKEMRRCKTTRKRLRVHLKIDTGMGRFGVRDENELERIIPLLRANDIVVEGVYTHLATANQADESFVREQLRRFREMHRRLREAGFVHPIAHCANSAAALRFPELALDMVRVGASLFGIVPVDGDAAKTIDIRLMQTFSVHSRIVHVKRLRKGESVGYDKTYTAPEDEWIATLPIGYADGLSRACKGMSLLVDGQWAPIAGNVCMNQVMVRLPAYYPNGTRVTLLGENGGQTISLERMAEAIGTIPQEVLTLLGARIPRVYTE</sequence>
<dbReference type="FunFam" id="3.20.20.10:FF:000002">
    <property type="entry name" value="Alanine racemase"/>
    <property type="match status" value="1"/>
</dbReference>
<evidence type="ECO:0000256" key="2">
    <source>
        <dbReference type="ARBA" id="ARBA00022898"/>
    </source>
</evidence>
<dbReference type="GO" id="GO:0008784">
    <property type="term" value="F:alanine racemase activity"/>
    <property type="evidence" value="ECO:0007669"/>
    <property type="project" value="UniProtKB-UniRule"/>
</dbReference>
<feature type="active site" description="Proton acceptor; specific for D-alanine" evidence="4">
    <location>
        <position position="48"/>
    </location>
</feature>
<feature type="active site" description="Proton acceptor; specific for L-alanine" evidence="4">
    <location>
        <position position="277"/>
    </location>
</feature>
<evidence type="ECO:0000259" key="7">
    <source>
        <dbReference type="SMART" id="SM01005"/>
    </source>
</evidence>
<dbReference type="InterPro" id="IPR001608">
    <property type="entry name" value="Ala_racemase_N"/>
</dbReference>
<feature type="binding site" evidence="4 6">
    <location>
        <position position="145"/>
    </location>
    <ligand>
        <name>substrate</name>
    </ligand>
</feature>
<evidence type="ECO:0000256" key="5">
    <source>
        <dbReference type="PIRSR" id="PIRSR600821-50"/>
    </source>
</evidence>
<dbReference type="InterPro" id="IPR011079">
    <property type="entry name" value="Ala_racemase_C"/>
</dbReference>
<comment type="catalytic activity">
    <reaction evidence="4">
        <text>L-alanine = D-alanine</text>
        <dbReference type="Rhea" id="RHEA:20249"/>
        <dbReference type="ChEBI" id="CHEBI:57416"/>
        <dbReference type="ChEBI" id="CHEBI:57972"/>
        <dbReference type="EC" id="5.1.1.1"/>
    </reaction>
</comment>
<dbReference type="OrthoDB" id="9813814at2"/>
<dbReference type="CDD" id="cd00430">
    <property type="entry name" value="PLPDE_III_AR"/>
    <property type="match status" value="1"/>
</dbReference>